<dbReference type="NCBIfam" id="TIGR01133">
    <property type="entry name" value="murG"/>
    <property type="match status" value="1"/>
</dbReference>
<feature type="binding site" evidence="10">
    <location>
        <position position="199"/>
    </location>
    <ligand>
        <name>UDP-N-acetyl-alpha-D-glucosamine</name>
        <dbReference type="ChEBI" id="CHEBI:57705"/>
    </ligand>
</feature>
<comment type="caution">
    <text evidence="10">Lacks conserved residue(s) required for the propagation of feature annotation.</text>
</comment>
<accession>S7UK60</accession>
<dbReference type="InterPro" id="IPR006009">
    <property type="entry name" value="GlcNAc_MurG"/>
</dbReference>
<dbReference type="GO" id="GO:0009252">
    <property type="term" value="P:peptidoglycan biosynthetic process"/>
    <property type="evidence" value="ECO:0007669"/>
    <property type="project" value="UniProtKB-UniRule"/>
</dbReference>
<name>S7UK60_DESML</name>
<feature type="binding site" evidence="10">
    <location>
        <position position="298"/>
    </location>
    <ligand>
        <name>UDP-N-acetyl-alpha-D-glucosamine</name>
        <dbReference type="ChEBI" id="CHEBI:57705"/>
    </ligand>
</feature>
<evidence type="ECO:0000256" key="3">
    <source>
        <dbReference type="ARBA" id="ARBA00022676"/>
    </source>
</evidence>
<feature type="binding site" evidence="10">
    <location>
        <position position="128"/>
    </location>
    <ligand>
        <name>UDP-N-acetyl-alpha-D-glucosamine</name>
        <dbReference type="ChEBI" id="CHEBI:57705"/>
    </ligand>
</feature>
<keyword evidence="14" id="KW-1185">Reference proteome</keyword>
<dbReference type="OrthoDB" id="9808936at2"/>
<dbReference type="InterPro" id="IPR004276">
    <property type="entry name" value="GlycoTrans_28_N"/>
</dbReference>
<dbReference type="Pfam" id="PF04101">
    <property type="entry name" value="Glyco_tran_28_C"/>
    <property type="match status" value="1"/>
</dbReference>
<comment type="caution">
    <text evidence="13">The sequence shown here is derived from an EMBL/GenBank/DDBJ whole genome shotgun (WGS) entry which is preliminary data.</text>
</comment>
<comment type="pathway">
    <text evidence="10">Cell wall biogenesis; peptidoglycan biosynthesis.</text>
</comment>
<dbReference type="GO" id="GO:0005886">
    <property type="term" value="C:plasma membrane"/>
    <property type="evidence" value="ECO:0007669"/>
    <property type="project" value="UniProtKB-SubCell"/>
</dbReference>
<dbReference type="UniPathway" id="UPA00219"/>
<keyword evidence="6 10" id="KW-0573">Peptidoglycan synthesis</keyword>
<dbReference type="PATRIC" id="fig|1121405.3.peg.3946"/>
<keyword evidence="2 10" id="KW-0132">Cell division</keyword>
<comment type="function">
    <text evidence="10">Cell wall formation. Catalyzes the transfer of a GlcNAc subunit on undecaprenyl-pyrophosphoryl-MurNAc-pentapeptide (lipid intermediate I) to form undecaprenyl-pyrophosphoryl-MurNAc-(pentapeptide)GlcNAc (lipid intermediate II).</text>
</comment>
<feature type="domain" description="Glycosyl transferase family 28 C-terminal" evidence="12">
    <location>
        <begin position="193"/>
        <end position="355"/>
    </location>
</feature>
<keyword evidence="3 10" id="KW-0328">Glycosyltransferase</keyword>
<dbReference type="AlphaFoldDB" id="S7UK60"/>
<dbReference type="CDD" id="cd03785">
    <property type="entry name" value="GT28_MurG"/>
    <property type="match status" value="1"/>
</dbReference>
<dbReference type="Proteomes" id="UP000014977">
    <property type="component" value="Unassembled WGS sequence"/>
</dbReference>
<evidence type="ECO:0000313" key="14">
    <source>
        <dbReference type="Proteomes" id="UP000014977"/>
    </source>
</evidence>
<dbReference type="GO" id="GO:0005975">
    <property type="term" value="P:carbohydrate metabolic process"/>
    <property type="evidence" value="ECO:0007669"/>
    <property type="project" value="InterPro"/>
</dbReference>
<dbReference type="GO" id="GO:0051301">
    <property type="term" value="P:cell division"/>
    <property type="evidence" value="ECO:0007669"/>
    <property type="project" value="UniProtKB-KW"/>
</dbReference>
<evidence type="ECO:0000259" key="12">
    <source>
        <dbReference type="Pfam" id="PF04101"/>
    </source>
</evidence>
<dbReference type="SUPFAM" id="SSF53756">
    <property type="entry name" value="UDP-Glycosyltransferase/glycogen phosphorylase"/>
    <property type="match status" value="1"/>
</dbReference>
<evidence type="ECO:0000256" key="10">
    <source>
        <dbReference type="HAMAP-Rule" id="MF_00033"/>
    </source>
</evidence>
<evidence type="ECO:0000256" key="1">
    <source>
        <dbReference type="ARBA" id="ARBA00022475"/>
    </source>
</evidence>
<dbReference type="eggNOG" id="COG0707">
    <property type="taxonomic scope" value="Bacteria"/>
</dbReference>
<keyword evidence="4 10" id="KW-0808">Transferase</keyword>
<evidence type="ECO:0000259" key="11">
    <source>
        <dbReference type="Pfam" id="PF03033"/>
    </source>
</evidence>
<sequence>MYRPLNIIIAGGGTGGHLFPGIAVAREFMARNPESRVLFVSTGRPLELEILTREGFSHQRINVSGLKGMGLFGKLRAVMKIPGSIWSAFGVLRRFAPDLVVGVGGYSSGPVVLAARWRGIACVLQEQNILPGITNRLLSRWVDRIYVSFQETRFTEGHAPAIWTGNPVRKEISYDDRVPGIFSVDSSSPPFGLLVLGGSQGAHSINQAMVDAAGRMGDIGPLRIVHQTGIQDAEMVRAAYDKYGISSDVRAFFNDMPEQYRKADLIVCRAGATTVAEISAVGKASIFIPFPHAADNHQELNARTRVAAGAAELILEKDLDGESLVNRIRRLVEHPDDLRDMAERARCLGRPDAAAEIVDDCYQLLEKRV</sequence>
<dbReference type="EMBL" id="ATHJ01000119">
    <property type="protein sequence ID" value="EPR34194.1"/>
    <property type="molecule type" value="Genomic_DNA"/>
</dbReference>
<proteinExistence type="inferred from homology"/>
<dbReference type="RefSeq" id="WP_020878539.1">
    <property type="nucleotide sequence ID" value="NZ_ATHJ01000119.1"/>
</dbReference>
<keyword evidence="8 10" id="KW-0131">Cell cycle</keyword>
<dbReference type="PANTHER" id="PTHR21015">
    <property type="entry name" value="UDP-N-ACETYLGLUCOSAMINE--N-ACETYLMURAMYL-(PENTAPEPTIDE) PYROPHOSPHORYL-UNDECAPRENOL N-ACETYLGLUCOSAMINE TRANSFERASE 1"/>
    <property type="match status" value="1"/>
</dbReference>
<comment type="catalytic activity">
    <reaction evidence="10">
        <text>di-trans,octa-cis-undecaprenyl diphospho-N-acetyl-alpha-D-muramoyl-L-alanyl-D-glutamyl-meso-2,6-diaminopimeloyl-D-alanyl-D-alanine + UDP-N-acetyl-alpha-D-glucosamine = di-trans,octa-cis-undecaprenyl diphospho-[N-acetyl-alpha-D-glucosaminyl-(1-&gt;4)]-N-acetyl-alpha-D-muramoyl-L-alanyl-D-glutamyl-meso-2,6-diaminopimeloyl-D-alanyl-D-alanine + UDP + H(+)</text>
        <dbReference type="Rhea" id="RHEA:31227"/>
        <dbReference type="ChEBI" id="CHEBI:15378"/>
        <dbReference type="ChEBI" id="CHEBI:57705"/>
        <dbReference type="ChEBI" id="CHEBI:58223"/>
        <dbReference type="ChEBI" id="CHEBI:61387"/>
        <dbReference type="ChEBI" id="CHEBI:61388"/>
        <dbReference type="EC" id="2.4.1.227"/>
    </reaction>
</comment>
<evidence type="ECO:0000313" key="13">
    <source>
        <dbReference type="EMBL" id="EPR34194.1"/>
    </source>
</evidence>
<keyword evidence="1 10" id="KW-1003">Cell membrane</keyword>
<keyword evidence="9 10" id="KW-0961">Cell wall biogenesis/degradation</keyword>
<dbReference type="PANTHER" id="PTHR21015:SF22">
    <property type="entry name" value="GLYCOSYLTRANSFERASE"/>
    <property type="match status" value="1"/>
</dbReference>
<dbReference type="EC" id="2.4.1.227" evidence="10"/>
<reference evidence="13 14" key="1">
    <citation type="journal article" date="2013" name="Genome Announc.">
        <title>Draft genome sequences for three mercury-methylating, sulfate-reducing bacteria.</title>
        <authorList>
            <person name="Brown S.D."/>
            <person name="Hurt R.A.Jr."/>
            <person name="Gilmour C.C."/>
            <person name="Elias D.A."/>
        </authorList>
    </citation>
    <scope>NUCLEOTIDE SEQUENCE [LARGE SCALE GENOMIC DNA]</scope>
    <source>
        <strain evidence="13 14">DSM 2059</strain>
    </source>
</reference>
<dbReference type="GO" id="GO:0071555">
    <property type="term" value="P:cell wall organization"/>
    <property type="evidence" value="ECO:0007669"/>
    <property type="project" value="UniProtKB-KW"/>
</dbReference>
<dbReference type="Pfam" id="PF03033">
    <property type="entry name" value="Glyco_transf_28"/>
    <property type="match status" value="1"/>
</dbReference>
<comment type="subcellular location">
    <subcellularLocation>
        <location evidence="10">Cell membrane</location>
        <topology evidence="10">Peripheral membrane protein</topology>
        <orientation evidence="10">Cytoplasmic side</orientation>
    </subcellularLocation>
</comment>
<evidence type="ECO:0000256" key="7">
    <source>
        <dbReference type="ARBA" id="ARBA00023136"/>
    </source>
</evidence>
<evidence type="ECO:0000256" key="2">
    <source>
        <dbReference type="ARBA" id="ARBA00022618"/>
    </source>
</evidence>
<dbReference type="InterPro" id="IPR007235">
    <property type="entry name" value="Glyco_trans_28_C"/>
</dbReference>
<evidence type="ECO:0000256" key="9">
    <source>
        <dbReference type="ARBA" id="ARBA00023316"/>
    </source>
</evidence>
<feature type="domain" description="Glycosyltransferase family 28 N-terminal" evidence="11">
    <location>
        <begin position="7"/>
        <end position="147"/>
    </location>
</feature>
<organism evidence="13 14">
    <name type="scientific">Desulfococcus multivorans DSM 2059</name>
    <dbReference type="NCBI Taxonomy" id="1121405"/>
    <lineage>
        <taxon>Bacteria</taxon>
        <taxon>Pseudomonadati</taxon>
        <taxon>Thermodesulfobacteriota</taxon>
        <taxon>Desulfobacteria</taxon>
        <taxon>Desulfobacterales</taxon>
        <taxon>Desulfococcaceae</taxon>
        <taxon>Desulfococcus</taxon>
    </lineage>
</organism>
<keyword evidence="7 10" id="KW-0472">Membrane</keyword>
<dbReference type="HAMAP" id="MF_00033">
    <property type="entry name" value="MurG"/>
    <property type="match status" value="1"/>
</dbReference>
<dbReference type="GO" id="GO:0051991">
    <property type="term" value="F:UDP-N-acetyl-D-glucosamine:N-acetylmuramoyl-L-alanyl-D-glutamyl-meso-2,6-diaminopimelyl-D-alanyl-D-alanine-diphosphoundecaprenol 4-beta-N-acetylglucosaminlytransferase activity"/>
    <property type="evidence" value="ECO:0007669"/>
    <property type="project" value="RHEA"/>
</dbReference>
<gene>
    <name evidence="10" type="primary">murG</name>
    <name evidence="13" type="ORF">dsmv_3406</name>
</gene>
<dbReference type="STRING" id="897.B2D07_13870"/>
<protein>
    <recommendedName>
        <fullName evidence="10">UDP-N-acetylglucosamine--N-acetylmuramyl-(pentapeptide) pyrophosphoryl-undecaprenol N-acetylglucosamine transferase</fullName>
        <ecNumber evidence="10">2.4.1.227</ecNumber>
    </recommendedName>
    <alternativeName>
        <fullName evidence="10">Undecaprenyl-PP-MurNAc-pentapeptide-UDPGlcNAc GlcNAc transferase</fullName>
    </alternativeName>
</protein>
<dbReference type="GO" id="GO:0008360">
    <property type="term" value="P:regulation of cell shape"/>
    <property type="evidence" value="ECO:0007669"/>
    <property type="project" value="UniProtKB-KW"/>
</dbReference>
<feature type="binding site" evidence="10">
    <location>
        <position position="169"/>
    </location>
    <ligand>
        <name>UDP-N-acetyl-alpha-D-glucosamine</name>
        <dbReference type="ChEBI" id="CHEBI:57705"/>
    </ligand>
</feature>
<comment type="similarity">
    <text evidence="10">Belongs to the glycosyltransferase 28 family. MurG subfamily.</text>
</comment>
<feature type="binding site" evidence="10">
    <location>
        <begin position="14"/>
        <end position="16"/>
    </location>
    <ligand>
        <name>UDP-N-acetyl-alpha-D-glucosamine</name>
        <dbReference type="ChEBI" id="CHEBI:57705"/>
    </ligand>
</feature>
<keyword evidence="5 10" id="KW-0133">Cell shape</keyword>
<evidence type="ECO:0000256" key="8">
    <source>
        <dbReference type="ARBA" id="ARBA00023306"/>
    </source>
</evidence>
<evidence type="ECO:0000256" key="5">
    <source>
        <dbReference type="ARBA" id="ARBA00022960"/>
    </source>
</evidence>
<evidence type="ECO:0000256" key="4">
    <source>
        <dbReference type="ARBA" id="ARBA00022679"/>
    </source>
</evidence>
<dbReference type="GO" id="GO:0050511">
    <property type="term" value="F:undecaprenyldiphospho-muramoylpentapeptide beta-N-acetylglucosaminyltransferase activity"/>
    <property type="evidence" value="ECO:0007669"/>
    <property type="project" value="UniProtKB-UniRule"/>
</dbReference>
<dbReference type="Gene3D" id="3.40.50.2000">
    <property type="entry name" value="Glycogen Phosphorylase B"/>
    <property type="match status" value="2"/>
</dbReference>
<evidence type="ECO:0000256" key="6">
    <source>
        <dbReference type="ARBA" id="ARBA00022984"/>
    </source>
</evidence>